<dbReference type="EMBL" id="FQ311875">
    <property type="protein sequence ID" value="CBT76257.1"/>
    <property type="molecule type" value="Genomic_DNA"/>
</dbReference>
<reference evidence="2" key="2">
    <citation type="submission" date="2010-07" db="EMBL/GenBank/DDBJ databases">
        <title>Complete genome sequence of Arthrobacter arilaitensis (strain DSM 16368 / CIP 108037 / JCM 13566 / Re117).</title>
        <authorList>
            <person name="Genoscope."/>
        </authorList>
    </citation>
    <scope>NUCLEOTIDE SEQUENCE [LARGE SCALE GENOMIC DNA]</scope>
    <source>
        <strain evidence="2">DSM 16368 / CIP 108037 / IAM 15318 / JCM 13566 / Re117</strain>
    </source>
</reference>
<reference evidence="2" key="1">
    <citation type="journal article" date="2010" name="PLoS ONE">
        <title>The Arthrobacter arilaitensis Re117 genome sequence reveals its genetic adaptation to the surface of cheese.</title>
        <authorList>
            <person name="Monnet C."/>
            <person name="Loux V."/>
            <person name="Gibrat J.F."/>
            <person name="Spinnler E."/>
            <person name="Barbe V."/>
            <person name="Vacherie B."/>
            <person name="Gavory F."/>
            <person name="Gourbeyre E."/>
            <person name="Siguier P."/>
            <person name="Chandler M."/>
            <person name="Elleuch R."/>
            <person name="Irlinger F."/>
            <person name="Vallaeys T."/>
        </authorList>
    </citation>
    <scope>NUCLEOTIDE SEQUENCE</scope>
    <source>
        <strain evidence="2">DSM 16368 / CIP 108037 / IAM 15318 / JCM 13566 / Re117</strain>
    </source>
</reference>
<dbReference type="RefSeq" id="WP_013349380.1">
    <property type="nucleotide sequence ID" value="NC_014550.1"/>
</dbReference>
<evidence type="ECO:0000313" key="2">
    <source>
        <dbReference type="Proteomes" id="UP000006878"/>
    </source>
</evidence>
<proteinExistence type="predicted"/>
<dbReference type="GeneID" id="303185637"/>
<dbReference type="Proteomes" id="UP000006878">
    <property type="component" value="Chromosome"/>
</dbReference>
<protein>
    <submittedName>
        <fullName evidence="1">Uncharacterized protein</fullName>
    </submittedName>
</protein>
<name>A0ABM9PY54_GLUAR</name>
<gene>
    <name evidence="1" type="ordered locus">AARI_20390</name>
</gene>
<keyword evidence="2" id="KW-1185">Reference proteome</keyword>
<sequence>MADLNPGDRVKHIFTGAEMTVTGPGYFGDEIEVRTGNGGKEYVDPFLVEPIDGKEKDRSGLAKVTATANETNTQKERDFMSNSTFKPGDIVRDTETGDFYRVASTEDEFGYVGFYRISPQVEHILPRFIEHADTDQGDAQPMEEPEEPKHPESELHARLIDWGASERTTVHQLIRFALDTEIDVKALFNAYASLGFIPNGGANNV</sequence>
<organism evidence="1 2">
    <name type="scientific">Glutamicibacter arilaitensis (strain DSM 16368 / CIP 108037 / IAM 15318 / JCM 13566 / NCIMB 14258 / Re117)</name>
    <name type="common">Arthrobacter arilaitensis</name>
    <dbReference type="NCBI Taxonomy" id="861360"/>
    <lineage>
        <taxon>Bacteria</taxon>
        <taxon>Bacillati</taxon>
        <taxon>Actinomycetota</taxon>
        <taxon>Actinomycetes</taxon>
        <taxon>Micrococcales</taxon>
        <taxon>Micrococcaceae</taxon>
        <taxon>Glutamicibacter</taxon>
    </lineage>
</organism>
<evidence type="ECO:0000313" key="1">
    <source>
        <dbReference type="EMBL" id="CBT76257.1"/>
    </source>
</evidence>
<accession>A0ABM9PY54</accession>